<dbReference type="GO" id="GO:0043014">
    <property type="term" value="F:alpha-tubulin binding"/>
    <property type="evidence" value="ECO:0007669"/>
    <property type="project" value="InterPro"/>
</dbReference>
<name>A0A418B945_9STRA</name>
<gene>
    <name evidence="5" type="ORF">DYB32_000710</name>
</gene>
<dbReference type="GO" id="GO:0005829">
    <property type="term" value="C:cytosol"/>
    <property type="evidence" value="ECO:0007669"/>
    <property type="project" value="GOC"/>
</dbReference>
<dbReference type="GO" id="GO:0005769">
    <property type="term" value="C:early endosome"/>
    <property type="evidence" value="ECO:0007669"/>
    <property type="project" value="InterPro"/>
</dbReference>
<proteinExistence type="inferred from homology"/>
<dbReference type="Pfam" id="PF11945">
    <property type="entry name" value="WASH_WAHD"/>
    <property type="match status" value="1"/>
</dbReference>
<dbReference type="VEuPathDB" id="FungiDB:H310_00672"/>
<dbReference type="GO" id="GO:0032456">
    <property type="term" value="P:endocytic recycling"/>
    <property type="evidence" value="ECO:0007669"/>
    <property type="project" value="TreeGrafter"/>
</dbReference>
<dbReference type="PANTHER" id="PTHR23331:SF1">
    <property type="entry name" value="WASH COMPLEX SUBUNIT 1"/>
    <property type="match status" value="1"/>
</dbReference>
<dbReference type="GO" id="GO:0071203">
    <property type="term" value="C:WASH complex"/>
    <property type="evidence" value="ECO:0007669"/>
    <property type="project" value="InterPro"/>
</dbReference>
<dbReference type="GO" id="GO:0055037">
    <property type="term" value="C:recycling endosome"/>
    <property type="evidence" value="ECO:0007669"/>
    <property type="project" value="TreeGrafter"/>
</dbReference>
<feature type="compositionally biased region" description="Pro residues" evidence="3">
    <location>
        <begin position="275"/>
        <end position="292"/>
    </location>
</feature>
<dbReference type="Proteomes" id="UP000285060">
    <property type="component" value="Unassembled WGS sequence"/>
</dbReference>
<dbReference type="InterPro" id="IPR021854">
    <property type="entry name" value="WASH1_WAHD"/>
</dbReference>
<feature type="compositionally biased region" description="Polar residues" evidence="3">
    <location>
        <begin position="367"/>
        <end position="377"/>
    </location>
</feature>
<sequence length="377" mass="41316">MVVLPAMKSLYCDKPYEENPPLAVSDSAVHFLPAEAPTPGQRAQLMAEVLDLFERVNPAVETCRAEINMAKVQEDPYTSWDNLLGVEVAEEEEKKKVLAAAPDSVMNGGDGFDGTIDKGLFKPSFVMYDKGQFPDVLPGLKGVAVEYKYENQGTTSIAPSMFQDSGLPDLPQIAEFAAGPTALQPHTGGIMQDDLYLRRPHRRWPIQTSLPPHPLPHRPAAIRSMKPPLTLADEIAERMRRRQNALSGKQDRMEQDRDRKQFVKPVVVLKAVDVAPPPDTPRSFQPPPPPLADYPGDNKALPTVDISDDGSNDGSDGAASNYGDEVLASCVASWTRADNVHVVERCVDADQEFEKQTKGTDDRLAENDSSFPSSSIL</sequence>
<dbReference type="GO" id="GO:0003779">
    <property type="term" value="F:actin binding"/>
    <property type="evidence" value="ECO:0007669"/>
    <property type="project" value="UniProtKB-KW"/>
</dbReference>
<feature type="region of interest" description="Disordered" evidence="3">
    <location>
        <begin position="349"/>
        <end position="377"/>
    </location>
</feature>
<protein>
    <recommendedName>
        <fullName evidence="4">WASH1 WAHD domain-containing protein</fullName>
    </recommendedName>
</protein>
<evidence type="ECO:0000256" key="3">
    <source>
        <dbReference type="SAM" id="MobiDB-lite"/>
    </source>
</evidence>
<organism evidence="5 6">
    <name type="scientific">Aphanomyces invadans</name>
    <dbReference type="NCBI Taxonomy" id="157072"/>
    <lineage>
        <taxon>Eukaryota</taxon>
        <taxon>Sar</taxon>
        <taxon>Stramenopiles</taxon>
        <taxon>Oomycota</taxon>
        <taxon>Saprolegniomycetes</taxon>
        <taxon>Saprolegniales</taxon>
        <taxon>Verrucalvaceae</taxon>
        <taxon>Aphanomyces</taxon>
    </lineage>
</organism>
<evidence type="ECO:0000256" key="1">
    <source>
        <dbReference type="ARBA" id="ARBA00005602"/>
    </source>
</evidence>
<keyword evidence="2" id="KW-0009">Actin-binding</keyword>
<dbReference type="GO" id="GO:0006887">
    <property type="term" value="P:exocytosis"/>
    <property type="evidence" value="ECO:0007669"/>
    <property type="project" value="TreeGrafter"/>
</dbReference>
<reference evidence="5 6" key="1">
    <citation type="submission" date="2018-08" db="EMBL/GenBank/DDBJ databases">
        <title>Aphanomyces genome sequencing and annotation.</title>
        <authorList>
            <person name="Minardi D."/>
            <person name="Oidtmann B."/>
            <person name="Van Der Giezen M."/>
            <person name="Studholme D.J."/>
        </authorList>
    </citation>
    <scope>NUCLEOTIDE SEQUENCE [LARGE SCALE GENOMIC DNA]</scope>
    <source>
        <strain evidence="5 6">NJM0002</strain>
    </source>
</reference>
<keyword evidence="6" id="KW-1185">Reference proteome</keyword>
<dbReference type="GO" id="GO:0042147">
    <property type="term" value="P:retrograde transport, endosome to Golgi"/>
    <property type="evidence" value="ECO:0007669"/>
    <property type="project" value="TreeGrafter"/>
</dbReference>
<feature type="compositionally biased region" description="Basic and acidic residues" evidence="3">
    <location>
        <begin position="349"/>
        <end position="366"/>
    </location>
</feature>
<dbReference type="AlphaFoldDB" id="A0A418B945"/>
<dbReference type="GO" id="GO:0043015">
    <property type="term" value="F:gamma-tubulin binding"/>
    <property type="evidence" value="ECO:0007669"/>
    <property type="project" value="TreeGrafter"/>
</dbReference>
<evidence type="ECO:0000256" key="2">
    <source>
        <dbReference type="ARBA" id="ARBA00023203"/>
    </source>
</evidence>
<dbReference type="InterPro" id="IPR028290">
    <property type="entry name" value="WASH1"/>
</dbReference>
<comment type="similarity">
    <text evidence="1">Belongs to the WASH1 family.</text>
</comment>
<evidence type="ECO:0000313" key="6">
    <source>
        <dbReference type="Proteomes" id="UP000285060"/>
    </source>
</evidence>
<feature type="domain" description="WASH1 WAHD" evidence="4">
    <location>
        <begin position="92"/>
        <end position="176"/>
    </location>
</feature>
<dbReference type="EMBL" id="QUSY01000020">
    <property type="protein sequence ID" value="RHY34710.1"/>
    <property type="molecule type" value="Genomic_DNA"/>
</dbReference>
<evidence type="ECO:0000313" key="5">
    <source>
        <dbReference type="EMBL" id="RHY34710.1"/>
    </source>
</evidence>
<comment type="caution">
    <text evidence="5">The sequence shown here is derived from an EMBL/GenBank/DDBJ whole genome shotgun (WGS) entry which is preliminary data.</text>
</comment>
<dbReference type="GO" id="GO:0034314">
    <property type="term" value="P:Arp2/3 complex-mediated actin nucleation"/>
    <property type="evidence" value="ECO:0007669"/>
    <property type="project" value="InterPro"/>
</dbReference>
<feature type="region of interest" description="Disordered" evidence="3">
    <location>
        <begin position="273"/>
        <end position="320"/>
    </location>
</feature>
<dbReference type="PANTHER" id="PTHR23331">
    <property type="entry name" value="CXYORF1"/>
    <property type="match status" value="1"/>
</dbReference>
<accession>A0A418B945</accession>
<evidence type="ECO:0000259" key="4">
    <source>
        <dbReference type="Pfam" id="PF11945"/>
    </source>
</evidence>